<feature type="compositionally biased region" description="Polar residues" evidence="1">
    <location>
        <begin position="9"/>
        <end position="18"/>
    </location>
</feature>
<name>A0A238F050_9BASI</name>
<dbReference type="Proteomes" id="UP000198372">
    <property type="component" value="Unassembled WGS sequence"/>
</dbReference>
<accession>A0A238F050</accession>
<sequence length="109" mass="12144">MTGLGNLPTAVSANYNTPPHNPLRPQGRVQALNKNSPSRVTGTKGLKNSVPMGFDSLELLTECRRHFLHKMVWERANHDSMVGQFFKGQGEEELGVDTSELAREFIFGF</sequence>
<dbReference type="EMBL" id="FMSP01000002">
    <property type="protein sequence ID" value="SCV67500.1"/>
    <property type="molecule type" value="Genomic_DNA"/>
</dbReference>
<protein>
    <submittedName>
        <fullName evidence="2">BQ2448_5111 protein</fullName>
    </submittedName>
</protein>
<evidence type="ECO:0000313" key="2">
    <source>
        <dbReference type="EMBL" id="SCV67500.1"/>
    </source>
</evidence>
<evidence type="ECO:0000256" key="1">
    <source>
        <dbReference type="SAM" id="MobiDB-lite"/>
    </source>
</evidence>
<organism evidence="2 3">
    <name type="scientific">Microbotryum intermedium</name>
    <dbReference type="NCBI Taxonomy" id="269621"/>
    <lineage>
        <taxon>Eukaryota</taxon>
        <taxon>Fungi</taxon>
        <taxon>Dikarya</taxon>
        <taxon>Basidiomycota</taxon>
        <taxon>Pucciniomycotina</taxon>
        <taxon>Microbotryomycetes</taxon>
        <taxon>Microbotryales</taxon>
        <taxon>Microbotryaceae</taxon>
        <taxon>Microbotryum</taxon>
    </lineage>
</organism>
<evidence type="ECO:0000313" key="3">
    <source>
        <dbReference type="Proteomes" id="UP000198372"/>
    </source>
</evidence>
<feature type="region of interest" description="Disordered" evidence="1">
    <location>
        <begin position="1"/>
        <end position="47"/>
    </location>
</feature>
<reference evidence="3" key="1">
    <citation type="submission" date="2016-09" db="EMBL/GenBank/DDBJ databases">
        <authorList>
            <person name="Jeantristanb JTB J.-T."/>
            <person name="Ricardo R."/>
        </authorList>
    </citation>
    <scope>NUCLEOTIDE SEQUENCE [LARGE SCALE GENOMIC DNA]</scope>
</reference>
<proteinExistence type="predicted"/>
<keyword evidence="3" id="KW-1185">Reference proteome</keyword>
<feature type="compositionally biased region" description="Polar residues" evidence="1">
    <location>
        <begin position="32"/>
        <end position="41"/>
    </location>
</feature>
<gene>
    <name evidence="2" type="ORF">BQ2448_5111</name>
</gene>
<dbReference type="AlphaFoldDB" id="A0A238F050"/>